<reference evidence="3" key="1">
    <citation type="journal article" date="2014" name="Int. J. Syst. Evol. Microbiol.">
        <title>Complete genome sequence of Corynebacterium casei LMG S-19264T (=DSM 44701T), isolated from a smear-ripened cheese.</title>
        <authorList>
            <consortium name="US DOE Joint Genome Institute (JGI-PGF)"/>
            <person name="Walter F."/>
            <person name="Albersmeier A."/>
            <person name="Kalinowski J."/>
            <person name="Ruckert C."/>
        </authorList>
    </citation>
    <scope>NUCLEOTIDE SEQUENCE</scope>
    <source>
        <strain evidence="3">JCM 4637</strain>
    </source>
</reference>
<evidence type="ECO:0000313" key="3">
    <source>
        <dbReference type="EMBL" id="GHD19248.1"/>
    </source>
</evidence>
<gene>
    <name evidence="3" type="ORF">GCM10010334_82730</name>
</gene>
<dbReference type="PANTHER" id="PTHR35807">
    <property type="entry name" value="TRANSCRIPTIONAL REGULATOR REDD-RELATED"/>
    <property type="match status" value="1"/>
</dbReference>
<evidence type="ECO:0000256" key="1">
    <source>
        <dbReference type="ARBA" id="ARBA00023012"/>
    </source>
</evidence>
<proteinExistence type="predicted"/>
<dbReference type="PANTHER" id="PTHR35807:SF3">
    <property type="entry name" value="BLL5740 PROTEIN"/>
    <property type="match status" value="1"/>
</dbReference>
<dbReference type="GO" id="GO:0000160">
    <property type="term" value="P:phosphorelay signal transduction system"/>
    <property type="evidence" value="ECO:0007669"/>
    <property type="project" value="UniProtKB-KW"/>
</dbReference>
<dbReference type="EMBL" id="BMVC01000033">
    <property type="protein sequence ID" value="GHD19248.1"/>
    <property type="molecule type" value="Genomic_DNA"/>
</dbReference>
<dbReference type="InterPro" id="IPR051677">
    <property type="entry name" value="AfsR-DnrI-RedD_regulator"/>
</dbReference>
<protein>
    <recommendedName>
        <fullName evidence="2">Bacterial transcriptional activator domain-containing protein</fullName>
    </recommendedName>
</protein>
<dbReference type="InterPro" id="IPR005158">
    <property type="entry name" value="BTAD"/>
</dbReference>
<dbReference type="AlphaFoldDB" id="A0A918XA21"/>
<dbReference type="RefSeq" id="WP_189828520.1">
    <property type="nucleotide sequence ID" value="NZ_BMVC01000033.1"/>
</dbReference>
<accession>A0A918XA21</accession>
<dbReference type="SMART" id="SM01043">
    <property type="entry name" value="BTAD"/>
    <property type="match status" value="1"/>
</dbReference>
<comment type="caution">
    <text evidence="3">The sequence shown here is derived from an EMBL/GenBank/DDBJ whole genome shotgun (WGS) entry which is preliminary data.</text>
</comment>
<dbReference type="Proteomes" id="UP000638353">
    <property type="component" value="Unassembled WGS sequence"/>
</dbReference>
<evidence type="ECO:0000313" key="4">
    <source>
        <dbReference type="Proteomes" id="UP000638353"/>
    </source>
</evidence>
<sequence>MTNLRKRLGKAEDGDPYVIRRRAGTPYALHPDFTCDWHAFLRLAEHGLATKTIAPLDEALALVRGRPFGTYAPSWAFSLQQEMITRITDIAHAAAQHHTAHGLYDKAGAALALGLEVDESAELLHRDLLRLEAARNNRPGIQAAIQMIRKINTSLDVSMEPETEHLITQLRDPANAFTTTVGSAAS</sequence>
<organism evidence="3 4">
    <name type="scientific">Streptomyces finlayi</name>
    <dbReference type="NCBI Taxonomy" id="67296"/>
    <lineage>
        <taxon>Bacteria</taxon>
        <taxon>Bacillati</taxon>
        <taxon>Actinomycetota</taxon>
        <taxon>Actinomycetes</taxon>
        <taxon>Kitasatosporales</taxon>
        <taxon>Streptomycetaceae</taxon>
        <taxon>Streptomyces</taxon>
    </lineage>
</organism>
<keyword evidence="1" id="KW-0902">Two-component regulatory system</keyword>
<dbReference type="InterPro" id="IPR011990">
    <property type="entry name" value="TPR-like_helical_dom_sf"/>
</dbReference>
<dbReference type="Gene3D" id="1.25.40.10">
    <property type="entry name" value="Tetratricopeptide repeat domain"/>
    <property type="match status" value="1"/>
</dbReference>
<evidence type="ECO:0000259" key="2">
    <source>
        <dbReference type="SMART" id="SM01043"/>
    </source>
</evidence>
<feature type="domain" description="Bacterial transcriptional activator" evidence="2">
    <location>
        <begin position="35"/>
        <end position="171"/>
    </location>
</feature>
<reference evidence="3" key="2">
    <citation type="submission" date="2020-09" db="EMBL/GenBank/DDBJ databases">
        <authorList>
            <person name="Sun Q."/>
            <person name="Ohkuma M."/>
        </authorList>
    </citation>
    <scope>NUCLEOTIDE SEQUENCE</scope>
    <source>
        <strain evidence="3">JCM 4637</strain>
    </source>
</reference>
<name>A0A918XA21_9ACTN</name>